<protein>
    <submittedName>
        <fullName evidence="7">1-acyl-sn-glycerol-3-phosphate acyltransferase</fullName>
        <ecNumber evidence="7">2.3.1.51</ecNumber>
    </submittedName>
</protein>
<comment type="caution">
    <text evidence="7">The sequence shown here is derived from an EMBL/GenBank/DDBJ whole genome shotgun (WGS) entry which is preliminary data.</text>
</comment>
<evidence type="ECO:0000259" key="6">
    <source>
        <dbReference type="SMART" id="SM00563"/>
    </source>
</evidence>
<evidence type="ECO:0000313" key="7">
    <source>
        <dbReference type="EMBL" id="MDR7094956.1"/>
    </source>
</evidence>
<keyword evidence="5 7" id="KW-0012">Acyltransferase</keyword>
<keyword evidence="3 7" id="KW-0808">Transferase</keyword>
<accession>A0ABU1VBV4</accession>
<keyword evidence="2" id="KW-0444">Lipid biosynthesis</keyword>
<proteinExistence type="predicted"/>
<dbReference type="CDD" id="cd07989">
    <property type="entry name" value="LPLAT_AGPAT-like"/>
    <property type="match status" value="1"/>
</dbReference>
<dbReference type="SUPFAM" id="SSF69593">
    <property type="entry name" value="Glycerol-3-phosphate (1)-acyltransferase"/>
    <property type="match status" value="1"/>
</dbReference>
<dbReference type="EMBL" id="JAVDWE010000007">
    <property type="protein sequence ID" value="MDR7094956.1"/>
    <property type="molecule type" value="Genomic_DNA"/>
</dbReference>
<dbReference type="RefSeq" id="WP_204734136.1">
    <property type="nucleotide sequence ID" value="NZ_JAVDWE010000007.1"/>
</dbReference>
<keyword evidence="8" id="KW-1185">Reference proteome</keyword>
<evidence type="ECO:0000256" key="2">
    <source>
        <dbReference type="ARBA" id="ARBA00022516"/>
    </source>
</evidence>
<dbReference type="Pfam" id="PF01553">
    <property type="entry name" value="Acyltransferase"/>
    <property type="match status" value="1"/>
</dbReference>
<evidence type="ECO:0000256" key="1">
    <source>
        <dbReference type="ARBA" id="ARBA00005189"/>
    </source>
</evidence>
<evidence type="ECO:0000313" key="8">
    <source>
        <dbReference type="Proteomes" id="UP001265550"/>
    </source>
</evidence>
<dbReference type="EC" id="2.3.1.51" evidence="7"/>
<sequence>MKALRALWRVLRATAHVVRGLWTIRTEFGRLTPPQTELVVREWTRRMLVIMGVELVVEGAPPEHGPLLQVANHMSWLDILVMNGARPSRFVSKADAERWPLLGSLITGAGTLYLERGNRRAAMRMVHHMAERLELGDILTVFPEGTTGDGKALLPFHANLLQAAIAARAPVLPIALRFVQRDTGAPHPAPIFVGDTTLLGSIWTTLSADGLRAVVRYGEPQLAGGRDRREWANDLRAEVERLLRR</sequence>
<comment type="pathway">
    <text evidence="1">Lipid metabolism.</text>
</comment>
<dbReference type="PANTHER" id="PTHR10434:SF64">
    <property type="entry name" value="1-ACYL-SN-GLYCEROL-3-PHOSPHATE ACYLTRANSFERASE-RELATED"/>
    <property type="match status" value="1"/>
</dbReference>
<evidence type="ECO:0000256" key="5">
    <source>
        <dbReference type="ARBA" id="ARBA00023315"/>
    </source>
</evidence>
<dbReference type="GO" id="GO:0003841">
    <property type="term" value="F:1-acylglycerol-3-phosphate O-acyltransferase activity"/>
    <property type="evidence" value="ECO:0007669"/>
    <property type="project" value="UniProtKB-EC"/>
</dbReference>
<dbReference type="SMART" id="SM00563">
    <property type="entry name" value="PlsC"/>
    <property type="match status" value="1"/>
</dbReference>
<gene>
    <name evidence="7" type="ORF">J2X09_002700</name>
</gene>
<dbReference type="Proteomes" id="UP001265550">
    <property type="component" value="Unassembled WGS sequence"/>
</dbReference>
<name>A0ABU1VBV4_9BURK</name>
<keyword evidence="4" id="KW-0443">Lipid metabolism</keyword>
<feature type="domain" description="Phospholipid/glycerol acyltransferase" evidence="6">
    <location>
        <begin position="67"/>
        <end position="179"/>
    </location>
</feature>
<reference evidence="7 8" key="1">
    <citation type="submission" date="2023-07" db="EMBL/GenBank/DDBJ databases">
        <title>Sorghum-associated microbial communities from plants grown in Nebraska, USA.</title>
        <authorList>
            <person name="Schachtman D."/>
        </authorList>
    </citation>
    <scope>NUCLEOTIDE SEQUENCE [LARGE SCALE GENOMIC DNA]</scope>
    <source>
        <strain evidence="7 8">BE240</strain>
    </source>
</reference>
<dbReference type="InterPro" id="IPR002123">
    <property type="entry name" value="Plipid/glycerol_acylTrfase"/>
</dbReference>
<dbReference type="PANTHER" id="PTHR10434">
    <property type="entry name" value="1-ACYL-SN-GLYCEROL-3-PHOSPHATE ACYLTRANSFERASE"/>
    <property type="match status" value="1"/>
</dbReference>
<organism evidence="7 8">
    <name type="scientific">Hydrogenophaga laconesensis</name>
    <dbReference type="NCBI Taxonomy" id="1805971"/>
    <lineage>
        <taxon>Bacteria</taxon>
        <taxon>Pseudomonadati</taxon>
        <taxon>Pseudomonadota</taxon>
        <taxon>Betaproteobacteria</taxon>
        <taxon>Burkholderiales</taxon>
        <taxon>Comamonadaceae</taxon>
        <taxon>Hydrogenophaga</taxon>
    </lineage>
</organism>
<evidence type="ECO:0000256" key="4">
    <source>
        <dbReference type="ARBA" id="ARBA00023098"/>
    </source>
</evidence>
<evidence type="ECO:0000256" key="3">
    <source>
        <dbReference type="ARBA" id="ARBA00022679"/>
    </source>
</evidence>